<gene>
    <name evidence="1" type="ORF">BN1221_03365</name>
</gene>
<sequence>MSVNEATRNRIFLALQENMKSTLLISEKEQIWKTAIMRFKKTAKEEIE</sequence>
<accession>A0A0G4JY71</accession>
<dbReference type="AlphaFoldDB" id="A0A0G4JY71"/>
<keyword evidence="2" id="KW-1185">Reference proteome</keyword>
<dbReference type="EMBL" id="CGIG01000001">
    <property type="protein sequence ID" value="CPR18719.1"/>
    <property type="molecule type" value="Genomic_DNA"/>
</dbReference>
<protein>
    <submittedName>
        <fullName evidence="1">Uncharacterized protein</fullName>
    </submittedName>
</protein>
<reference evidence="1" key="1">
    <citation type="submission" date="2015-01" db="EMBL/GenBank/DDBJ databases">
        <authorList>
            <person name="Xiang T."/>
            <person name="Song Y."/>
            <person name="Huang L."/>
            <person name="Wang B."/>
            <person name="Wu P."/>
        </authorList>
    </citation>
    <scope>NUCLEOTIDE SEQUENCE [LARGE SCALE GENOMIC DNA]</scope>
    <source>
        <strain evidence="1">OBR1</strain>
    </source>
</reference>
<evidence type="ECO:0000313" key="1">
    <source>
        <dbReference type="EMBL" id="CPR18719.1"/>
    </source>
</evidence>
<dbReference type="STRING" id="1109412.BN1221_03365"/>
<name>A0A0G4JY71_9GAMM</name>
<organism evidence="1 2">
    <name type="scientific">Brenneria goodwinii</name>
    <dbReference type="NCBI Taxonomy" id="1109412"/>
    <lineage>
        <taxon>Bacteria</taxon>
        <taxon>Pseudomonadati</taxon>
        <taxon>Pseudomonadota</taxon>
        <taxon>Gammaproteobacteria</taxon>
        <taxon>Enterobacterales</taxon>
        <taxon>Pectobacteriaceae</taxon>
        <taxon>Brenneria</taxon>
    </lineage>
</organism>
<proteinExistence type="predicted"/>
<evidence type="ECO:0000313" key="2">
    <source>
        <dbReference type="Proteomes" id="UP000044377"/>
    </source>
</evidence>
<dbReference type="Proteomes" id="UP000044377">
    <property type="component" value="Unassembled WGS sequence"/>
</dbReference>